<reference evidence="1" key="1">
    <citation type="journal article" date="2015" name="Nature">
        <title>Complex archaea that bridge the gap between prokaryotes and eukaryotes.</title>
        <authorList>
            <person name="Spang A."/>
            <person name="Saw J.H."/>
            <person name="Jorgensen S.L."/>
            <person name="Zaremba-Niedzwiedzka K."/>
            <person name="Martijn J."/>
            <person name="Lind A.E."/>
            <person name="van Eijk R."/>
            <person name="Schleper C."/>
            <person name="Guy L."/>
            <person name="Ettema T.J."/>
        </authorList>
    </citation>
    <scope>NUCLEOTIDE SEQUENCE</scope>
</reference>
<accession>A0A0F9VXX9</accession>
<organism evidence="1">
    <name type="scientific">marine sediment metagenome</name>
    <dbReference type="NCBI Taxonomy" id="412755"/>
    <lineage>
        <taxon>unclassified sequences</taxon>
        <taxon>metagenomes</taxon>
        <taxon>ecological metagenomes</taxon>
    </lineage>
</organism>
<comment type="caution">
    <text evidence="1">The sequence shown here is derived from an EMBL/GenBank/DDBJ whole genome shotgun (WGS) entry which is preliminary data.</text>
</comment>
<name>A0A0F9VXX9_9ZZZZ</name>
<protein>
    <recommendedName>
        <fullName evidence="2">BppU N-terminal domain-containing protein</fullName>
    </recommendedName>
</protein>
<dbReference type="AlphaFoldDB" id="A0A0F9VXX9"/>
<evidence type="ECO:0008006" key="2">
    <source>
        <dbReference type="Google" id="ProtNLM"/>
    </source>
</evidence>
<proteinExistence type="predicted"/>
<gene>
    <name evidence="1" type="ORF">LCGC14_0351350</name>
</gene>
<dbReference type="EMBL" id="LAZR01000265">
    <property type="protein sequence ID" value="KKN78276.1"/>
    <property type="molecule type" value="Genomic_DNA"/>
</dbReference>
<sequence length="111" mass="11753">MTITEKQLGQARENSTNAVSVYSPGASTNTIIKTIVLCNTSGASATYRLFCDDNGTTYTEVTALAWDVVLPADSVVQIDGFITMNDATGNFAYRSSVANAITITLFGAEIT</sequence>
<evidence type="ECO:0000313" key="1">
    <source>
        <dbReference type="EMBL" id="KKN78276.1"/>
    </source>
</evidence>